<accession>A0A1Q9DK86</accession>
<name>A0A1Q9DK86_SYMMI</name>
<evidence type="ECO:0000256" key="2">
    <source>
        <dbReference type="SAM" id="Phobius"/>
    </source>
</evidence>
<dbReference type="PANTHER" id="PTHR11439:SF463">
    <property type="entry name" value="REVERSE TRANSCRIPTASE TY1_COPIA-TYPE DOMAIN-CONTAINING PROTEIN"/>
    <property type="match status" value="1"/>
</dbReference>
<sequence length="1202" mass="130693">MDKSAPRWIRGVYVGKNAVGDEHLLLTKAGVQTCRTVRRSPESSQHSSEVLEKARGVPWNRYLGIATSRVQQDKFENKAVAVPELGAAETYDFGSSGEKEVVFVPMPAAPALERRGERATASEPGSKTARVERAEAQQPAGDTAGPSGGPSLFNIATPDASMGTGSQDLNDSLYSPSIPGDMAQDMVSCISNDGEWNGASSCLGKEDYESYKKWLKQNEGLFNSNMVSNIMDDLDTMQMDERELNKARKEELRKLNEVYGAFTLRDRRQLSKDLTVVGHKWVDKVAEGVVTSRLPCQDFKKKQEANEKHSSEKKFYEVDGNLYGRQSAAAQYRDRLEEIFMKELPKDKYCFKRGKLVAPDIKFACKELAKRIRDPRECDMQNLKVLGRYLRGTMQVGHVTKLNEQVDPVAGIPLQGLCDSDWAGDKEDRKSTGAQVILGGTVVETSARAQQGTPATSSGEAEVRALMQCAQDLVFVRSLGVEDFGMSIDVPRLFCDSSAAIQVARRLGVGKMRHINLGHLHIQEPVREKRVIVQKIKGTENPSNASTKHVATGAEAEEGREMLGLVTLDKQELHKHVSKNTMQSVGALASWKKWQPQQCTRLHKKMKPVLQAQAPEAQATQAAISATPHLQVEEAAMQADIRANVEDDAAIAAELQREEEETAGLAPGTAATRPDLLAAASAVAAAREEERRAEEDDDESWAEEEIQRGSTSKGGLMQIKVRVPDGCGEGDTLEVVAPSGDLIHVLVPPGHGPGSLLTIKDPKSSGSPKIEAAHAPLLGPMGDAAAAQKLAPGVSRRSRLAGLGVAKPWQVVGGEATGGIIVRTGPDTNSPKLNVRLSTGALVQELEVNGDRLHYALQAGRGPSTGWVSIRLGEKELLVRAEHADHKEGAKPGASPLVVQEARALPLRPAALPQLHASSESEANDAPSNPAKETQAEEEDSAEAFWQLGKLSEEDATIATDLQTAVQSMCVPGRFSYGDLSSLGQAMVAERAKRSSMAEKHCVPRAKLVQVQQRSEGGPENLLYQSLVERHTLEQWEAQLEKLVSGYSVMKVARNGKLYNRSFWLAGGSLRTNGRFNSGIDLRQNIFGSEGEGKRPWTIAVPDLIAAKFPAGKRQGEIEQLIQLFHRQGGFAFLLHGGVRFCAGYYQTEDMVYLALFSYAIEAAELLYFYAKGTAVNAIFLVLFGITVWTAVIMHVALGIGA</sequence>
<dbReference type="OrthoDB" id="437354at2759"/>
<feature type="region of interest" description="Disordered" evidence="1">
    <location>
        <begin position="916"/>
        <end position="942"/>
    </location>
</feature>
<keyword evidence="2" id="KW-0812">Transmembrane</keyword>
<dbReference type="EMBL" id="LSRX01000497">
    <property type="protein sequence ID" value="OLP95595.1"/>
    <property type="molecule type" value="Genomic_DNA"/>
</dbReference>
<keyword evidence="2" id="KW-1133">Transmembrane helix</keyword>
<proteinExistence type="predicted"/>
<protein>
    <submittedName>
        <fullName evidence="3">Retrovirus-related Pol polyprotein from transposon TNT 1-94</fullName>
    </submittedName>
</protein>
<gene>
    <name evidence="3" type="ORF">AK812_SmicGene22269</name>
</gene>
<evidence type="ECO:0000313" key="3">
    <source>
        <dbReference type="EMBL" id="OLP95595.1"/>
    </source>
</evidence>
<dbReference type="Proteomes" id="UP000186817">
    <property type="component" value="Unassembled WGS sequence"/>
</dbReference>
<feature type="region of interest" description="Disordered" evidence="1">
    <location>
        <begin position="751"/>
        <end position="770"/>
    </location>
</feature>
<feature type="transmembrane region" description="Helical" evidence="2">
    <location>
        <begin position="1151"/>
        <end position="1171"/>
    </location>
</feature>
<comment type="caution">
    <text evidence="3">The sequence shown here is derived from an EMBL/GenBank/DDBJ whole genome shotgun (WGS) entry which is preliminary data.</text>
</comment>
<reference evidence="3 4" key="1">
    <citation type="submission" date="2016-02" db="EMBL/GenBank/DDBJ databases">
        <title>Genome analysis of coral dinoflagellate symbionts highlights evolutionary adaptations to a symbiotic lifestyle.</title>
        <authorList>
            <person name="Aranda M."/>
            <person name="Li Y."/>
            <person name="Liew Y.J."/>
            <person name="Baumgarten S."/>
            <person name="Simakov O."/>
            <person name="Wilson M."/>
            <person name="Piel J."/>
            <person name="Ashoor H."/>
            <person name="Bougouffa S."/>
            <person name="Bajic V.B."/>
            <person name="Ryu T."/>
            <person name="Ravasi T."/>
            <person name="Bayer T."/>
            <person name="Micklem G."/>
            <person name="Kim H."/>
            <person name="Bhak J."/>
            <person name="Lajeunesse T.C."/>
            <person name="Voolstra C.R."/>
        </authorList>
    </citation>
    <scope>NUCLEOTIDE SEQUENCE [LARGE SCALE GENOMIC DNA]</scope>
    <source>
        <strain evidence="3 4">CCMP2467</strain>
    </source>
</reference>
<organism evidence="3 4">
    <name type="scientific">Symbiodinium microadriaticum</name>
    <name type="common">Dinoflagellate</name>
    <name type="synonym">Zooxanthella microadriatica</name>
    <dbReference type="NCBI Taxonomy" id="2951"/>
    <lineage>
        <taxon>Eukaryota</taxon>
        <taxon>Sar</taxon>
        <taxon>Alveolata</taxon>
        <taxon>Dinophyceae</taxon>
        <taxon>Suessiales</taxon>
        <taxon>Symbiodiniaceae</taxon>
        <taxon>Symbiodinium</taxon>
    </lineage>
</organism>
<dbReference type="CDD" id="cd09272">
    <property type="entry name" value="RNase_HI_RT_Ty1"/>
    <property type="match status" value="1"/>
</dbReference>
<dbReference type="PANTHER" id="PTHR11439">
    <property type="entry name" value="GAG-POL-RELATED RETROTRANSPOSON"/>
    <property type="match status" value="1"/>
</dbReference>
<feature type="compositionally biased region" description="Acidic residues" evidence="1">
    <location>
        <begin position="695"/>
        <end position="704"/>
    </location>
</feature>
<feature type="region of interest" description="Disordered" evidence="1">
    <location>
        <begin position="112"/>
        <end position="167"/>
    </location>
</feature>
<evidence type="ECO:0000256" key="1">
    <source>
        <dbReference type="SAM" id="MobiDB-lite"/>
    </source>
</evidence>
<keyword evidence="4" id="KW-1185">Reference proteome</keyword>
<feature type="transmembrane region" description="Helical" evidence="2">
    <location>
        <begin position="1178"/>
        <end position="1200"/>
    </location>
</feature>
<dbReference type="AlphaFoldDB" id="A0A1Q9DK86"/>
<feature type="region of interest" description="Disordered" evidence="1">
    <location>
        <begin position="685"/>
        <end position="713"/>
    </location>
</feature>
<keyword evidence="2" id="KW-0472">Membrane</keyword>
<evidence type="ECO:0000313" key="4">
    <source>
        <dbReference type="Proteomes" id="UP000186817"/>
    </source>
</evidence>